<keyword evidence="2" id="KW-0732">Signal</keyword>
<name>A0A511B0T0_9PROT</name>
<evidence type="ECO:0000313" key="3">
    <source>
        <dbReference type="EMBL" id="GEK94034.1"/>
    </source>
</evidence>
<dbReference type="OrthoDB" id="7276598at2"/>
<dbReference type="AlphaFoldDB" id="A0A511B0T0"/>
<proteinExistence type="predicted"/>
<feature type="chain" id="PRO_5022049514" description="DUF4148 domain-containing protein" evidence="2">
    <location>
        <begin position="25"/>
        <end position="155"/>
    </location>
</feature>
<feature type="region of interest" description="Disordered" evidence="1">
    <location>
        <begin position="95"/>
        <end position="155"/>
    </location>
</feature>
<feature type="compositionally biased region" description="Acidic residues" evidence="1">
    <location>
        <begin position="96"/>
        <end position="110"/>
    </location>
</feature>
<evidence type="ECO:0000256" key="1">
    <source>
        <dbReference type="SAM" id="MobiDB-lite"/>
    </source>
</evidence>
<feature type="signal peptide" evidence="2">
    <location>
        <begin position="1"/>
        <end position="24"/>
    </location>
</feature>
<protein>
    <recommendedName>
        <fullName evidence="5">DUF4148 domain-containing protein</fullName>
    </recommendedName>
</protein>
<accession>A0A511B0T0</accession>
<organism evidence="3 4">
    <name type="scientific">Gluconobacter wancherniae NBRC 103581</name>
    <dbReference type="NCBI Taxonomy" id="656744"/>
    <lineage>
        <taxon>Bacteria</taxon>
        <taxon>Pseudomonadati</taxon>
        <taxon>Pseudomonadota</taxon>
        <taxon>Alphaproteobacteria</taxon>
        <taxon>Acetobacterales</taxon>
        <taxon>Acetobacteraceae</taxon>
        <taxon>Gluconobacter</taxon>
    </lineage>
</organism>
<evidence type="ECO:0008006" key="5">
    <source>
        <dbReference type="Google" id="ProtNLM"/>
    </source>
</evidence>
<dbReference type="RefSeq" id="WP_146796625.1">
    <property type="nucleotide sequence ID" value="NZ_BARC01000007.1"/>
</dbReference>
<comment type="caution">
    <text evidence="3">The sequence shown here is derived from an EMBL/GenBank/DDBJ whole genome shotgun (WGS) entry which is preliminary data.</text>
</comment>
<sequence length="155" mass="16509">MSGLTSSLSILAVMLGVLSPMAVAEAQVQPNTDVIVRSAKRNPAESAFVHLMRETTPQNANLDTRQSAVVVRSVLARAEEAVNVRGQGRFIAAPVPDEDIAAPTEQESDEPELRPNFFQQQVGQASDANVHDRASQSRKGHGNMSAGLALAIPLN</sequence>
<reference evidence="3 4" key="1">
    <citation type="submission" date="2019-07" db="EMBL/GenBank/DDBJ databases">
        <title>Whole genome shotgun sequence of Gluconobacter wancherniae NBRC 103581.</title>
        <authorList>
            <person name="Hosoyama A."/>
            <person name="Uohara A."/>
            <person name="Ohji S."/>
            <person name="Ichikawa N."/>
        </authorList>
    </citation>
    <scope>NUCLEOTIDE SEQUENCE [LARGE SCALE GENOMIC DNA]</scope>
    <source>
        <strain evidence="3 4">NBRC 103581</strain>
    </source>
</reference>
<feature type="compositionally biased region" description="Polar residues" evidence="1">
    <location>
        <begin position="117"/>
        <end position="127"/>
    </location>
</feature>
<dbReference type="EMBL" id="BJUZ01000002">
    <property type="protein sequence ID" value="GEK94034.1"/>
    <property type="molecule type" value="Genomic_DNA"/>
</dbReference>
<dbReference type="Proteomes" id="UP000321230">
    <property type="component" value="Unassembled WGS sequence"/>
</dbReference>
<evidence type="ECO:0000256" key="2">
    <source>
        <dbReference type="SAM" id="SignalP"/>
    </source>
</evidence>
<gene>
    <name evidence="3" type="ORF">GWA01_18040</name>
</gene>
<keyword evidence="4" id="KW-1185">Reference proteome</keyword>
<evidence type="ECO:0000313" key="4">
    <source>
        <dbReference type="Proteomes" id="UP000321230"/>
    </source>
</evidence>